<evidence type="ECO:0000256" key="2">
    <source>
        <dbReference type="ARBA" id="ARBA00022857"/>
    </source>
</evidence>
<dbReference type="EMBL" id="JAGTTN010000001">
    <property type="protein sequence ID" value="MCC2031077.1"/>
    <property type="molecule type" value="Genomic_DNA"/>
</dbReference>
<dbReference type="GO" id="GO:0008703">
    <property type="term" value="F:5-amino-6-(5-phosphoribosylamino)uracil reductase activity"/>
    <property type="evidence" value="ECO:0007669"/>
    <property type="project" value="InterPro"/>
</dbReference>
<proteinExistence type="predicted"/>
<sequence>MTLPYITLSCAMSIDGYLDSEAPRRVAMSNAEDFDRVDQLRADSDAIMVGASTVRRDDPRLLVRSADRRLERVAAGRSMTPVKVTVTASGDLPVESSFFTSGDVDKIVYCPRAEAARIASTLGGNATVVALRNEVTMRDVAEDLAERGVRRLMVEGGGRLHTQFLREDIADELQLVIAPFFVGESRAPRFVEAGAFPWTATRRARLADTRRIGDVVLLRYALSERFEAAASAASAARVGADAVDRVGADRDRTA</sequence>
<dbReference type="Proteomes" id="UP001139354">
    <property type="component" value="Unassembled WGS sequence"/>
</dbReference>
<dbReference type="InterPro" id="IPR024072">
    <property type="entry name" value="DHFR-like_dom_sf"/>
</dbReference>
<evidence type="ECO:0000256" key="1">
    <source>
        <dbReference type="ARBA" id="ARBA00005104"/>
    </source>
</evidence>
<comment type="caution">
    <text evidence="5">The sequence shown here is derived from an EMBL/GenBank/DDBJ whole genome shotgun (WGS) entry which is preliminary data.</text>
</comment>
<dbReference type="InterPro" id="IPR002734">
    <property type="entry name" value="RibDG_C"/>
</dbReference>
<evidence type="ECO:0000259" key="4">
    <source>
        <dbReference type="Pfam" id="PF01872"/>
    </source>
</evidence>
<keyword evidence="6" id="KW-1185">Reference proteome</keyword>
<gene>
    <name evidence="5" type="ORF">KEC57_02660</name>
</gene>
<keyword evidence="2" id="KW-0521">NADP</keyword>
<evidence type="ECO:0000313" key="5">
    <source>
        <dbReference type="EMBL" id="MCC2031077.1"/>
    </source>
</evidence>
<dbReference type="AlphaFoldDB" id="A0A9X1S295"/>
<dbReference type="SUPFAM" id="SSF53597">
    <property type="entry name" value="Dihydrofolate reductase-like"/>
    <property type="match status" value="1"/>
</dbReference>
<name>A0A9X1S295_9MICO</name>
<keyword evidence="3" id="KW-0560">Oxidoreductase</keyword>
<reference evidence="5" key="1">
    <citation type="submission" date="2021-04" db="EMBL/GenBank/DDBJ databases">
        <title>Microbacterium tenobrionis sp. nov. and Microbacterium allomyrinae sp. nov., isolated from larvae of Tenobrio molitor and Allomyrina dichotoma, respectively.</title>
        <authorList>
            <person name="Lee S.D."/>
        </authorList>
    </citation>
    <scope>NUCLEOTIDE SEQUENCE</scope>
    <source>
        <strain evidence="5">BWT-G7</strain>
    </source>
</reference>
<dbReference type="InterPro" id="IPR050765">
    <property type="entry name" value="Riboflavin_Biosynth_HTPR"/>
</dbReference>
<dbReference type="PANTHER" id="PTHR38011:SF7">
    <property type="entry name" value="2,5-DIAMINO-6-RIBOSYLAMINO-4(3H)-PYRIMIDINONE 5'-PHOSPHATE REDUCTASE"/>
    <property type="match status" value="1"/>
</dbReference>
<dbReference type="Pfam" id="PF01872">
    <property type="entry name" value="RibD_C"/>
    <property type="match status" value="1"/>
</dbReference>
<evidence type="ECO:0000256" key="3">
    <source>
        <dbReference type="ARBA" id="ARBA00023002"/>
    </source>
</evidence>
<feature type="domain" description="Bacterial bifunctional deaminase-reductase C-terminal" evidence="4">
    <location>
        <begin position="4"/>
        <end position="217"/>
    </location>
</feature>
<dbReference type="PANTHER" id="PTHR38011">
    <property type="entry name" value="DIHYDROFOLATE REDUCTASE FAMILY PROTEIN (AFU_ORTHOLOGUE AFUA_8G06820)"/>
    <property type="match status" value="1"/>
</dbReference>
<accession>A0A9X1S295</accession>
<organism evidence="5 6">
    <name type="scientific">Microbacterium allomyrinae</name>
    <dbReference type="NCBI Taxonomy" id="2830666"/>
    <lineage>
        <taxon>Bacteria</taxon>
        <taxon>Bacillati</taxon>
        <taxon>Actinomycetota</taxon>
        <taxon>Actinomycetes</taxon>
        <taxon>Micrococcales</taxon>
        <taxon>Microbacteriaceae</taxon>
        <taxon>Microbacterium</taxon>
    </lineage>
</organism>
<comment type="pathway">
    <text evidence="1">Cofactor biosynthesis; riboflavin biosynthesis.</text>
</comment>
<protein>
    <submittedName>
        <fullName evidence="5">Dihydrofolate reductase family protein</fullName>
    </submittedName>
</protein>
<dbReference type="Gene3D" id="3.40.430.10">
    <property type="entry name" value="Dihydrofolate Reductase, subunit A"/>
    <property type="match status" value="1"/>
</dbReference>
<dbReference type="GO" id="GO:0009231">
    <property type="term" value="P:riboflavin biosynthetic process"/>
    <property type="evidence" value="ECO:0007669"/>
    <property type="project" value="InterPro"/>
</dbReference>
<evidence type="ECO:0000313" key="6">
    <source>
        <dbReference type="Proteomes" id="UP001139354"/>
    </source>
</evidence>
<dbReference type="RefSeq" id="WP_229382952.1">
    <property type="nucleotide sequence ID" value="NZ_JAGTTN010000001.1"/>
</dbReference>